<dbReference type="Pfam" id="PF00196">
    <property type="entry name" value="GerE"/>
    <property type="match status" value="1"/>
</dbReference>
<evidence type="ECO:0000256" key="4">
    <source>
        <dbReference type="ARBA" id="ARBA00023163"/>
    </source>
</evidence>
<dbReference type="SUPFAM" id="SSF46894">
    <property type="entry name" value="C-terminal effector domain of the bipartite response regulators"/>
    <property type="match status" value="1"/>
</dbReference>
<dbReference type="Gene3D" id="3.40.50.2300">
    <property type="match status" value="1"/>
</dbReference>
<evidence type="ECO:0000313" key="9">
    <source>
        <dbReference type="Proteomes" id="UP000586947"/>
    </source>
</evidence>
<dbReference type="GO" id="GO:0000160">
    <property type="term" value="P:phosphorelay signal transduction system"/>
    <property type="evidence" value="ECO:0007669"/>
    <property type="project" value="InterPro"/>
</dbReference>
<keyword evidence="2" id="KW-0805">Transcription regulation</keyword>
<dbReference type="PROSITE" id="PS00622">
    <property type="entry name" value="HTH_LUXR_1"/>
    <property type="match status" value="1"/>
</dbReference>
<sequence>MKEHQTPVIRLAIVDDQQTVREGLVALAELLDGVEVVGEATDGQQAVQLVQQTSPDVVLMDLRMPVMDGIAATRAIVEAYPDVAVLLLSTFADDALITEALRAGARGYLTKNAGRHEILTAIRSAMAGNWTLDATVSQSLVAALTAQRAPVAAAPQDGPQPDGLTKREAQVLRLVARGLSNAEIAAELFISEATVKTHLNNTYAKTGVKNRVEAVRYVVGHGLGE</sequence>
<dbReference type="FunFam" id="1.10.10.10:FF:000153">
    <property type="entry name" value="LuxR family transcriptional regulator"/>
    <property type="match status" value="1"/>
</dbReference>
<dbReference type="InterPro" id="IPR000792">
    <property type="entry name" value="Tscrpt_reg_LuxR_C"/>
</dbReference>
<evidence type="ECO:0000259" key="7">
    <source>
        <dbReference type="PROSITE" id="PS50110"/>
    </source>
</evidence>
<evidence type="ECO:0000256" key="5">
    <source>
        <dbReference type="PROSITE-ProRule" id="PRU00169"/>
    </source>
</evidence>
<dbReference type="SUPFAM" id="SSF52172">
    <property type="entry name" value="CheY-like"/>
    <property type="match status" value="1"/>
</dbReference>
<feature type="domain" description="HTH luxR-type" evidence="6">
    <location>
        <begin position="157"/>
        <end position="222"/>
    </location>
</feature>
<feature type="modified residue" description="4-aspartylphosphate" evidence="5">
    <location>
        <position position="61"/>
    </location>
</feature>
<dbReference type="PANTHER" id="PTHR43214:SF24">
    <property type="entry name" value="TRANSCRIPTIONAL REGULATORY PROTEIN NARL-RELATED"/>
    <property type="match status" value="1"/>
</dbReference>
<dbReference type="EMBL" id="JACHDP010000001">
    <property type="protein sequence ID" value="MBB5476114.1"/>
    <property type="molecule type" value="Genomic_DNA"/>
</dbReference>
<dbReference type="SMART" id="SM00421">
    <property type="entry name" value="HTH_LUXR"/>
    <property type="match status" value="1"/>
</dbReference>
<keyword evidence="4" id="KW-0804">Transcription</keyword>
<dbReference type="PROSITE" id="PS50110">
    <property type="entry name" value="RESPONSE_REGULATORY"/>
    <property type="match status" value="1"/>
</dbReference>
<organism evidence="8 9">
    <name type="scientific">Micromonospora parathelypteridis</name>
    <dbReference type="NCBI Taxonomy" id="1839617"/>
    <lineage>
        <taxon>Bacteria</taxon>
        <taxon>Bacillati</taxon>
        <taxon>Actinomycetota</taxon>
        <taxon>Actinomycetes</taxon>
        <taxon>Micromonosporales</taxon>
        <taxon>Micromonosporaceae</taxon>
        <taxon>Micromonospora</taxon>
    </lineage>
</organism>
<accession>A0A840VQ10</accession>
<keyword evidence="3 8" id="KW-0238">DNA-binding</keyword>
<name>A0A840VQ10_9ACTN</name>
<evidence type="ECO:0000256" key="3">
    <source>
        <dbReference type="ARBA" id="ARBA00023125"/>
    </source>
</evidence>
<dbReference type="InterPro" id="IPR039420">
    <property type="entry name" value="WalR-like"/>
</dbReference>
<proteinExistence type="predicted"/>
<dbReference type="GO" id="GO:0003677">
    <property type="term" value="F:DNA binding"/>
    <property type="evidence" value="ECO:0007669"/>
    <property type="project" value="UniProtKB-KW"/>
</dbReference>
<reference evidence="8 9" key="1">
    <citation type="submission" date="2020-08" db="EMBL/GenBank/DDBJ databases">
        <title>Sequencing the genomes of 1000 actinobacteria strains.</title>
        <authorList>
            <person name="Klenk H.-P."/>
        </authorList>
    </citation>
    <scope>NUCLEOTIDE SEQUENCE [LARGE SCALE GENOMIC DNA]</scope>
    <source>
        <strain evidence="8 9">DSM 103125</strain>
    </source>
</reference>
<dbReference type="InterPro" id="IPR011006">
    <property type="entry name" value="CheY-like_superfamily"/>
</dbReference>
<dbReference type="InterPro" id="IPR058245">
    <property type="entry name" value="NreC/VraR/RcsB-like_REC"/>
</dbReference>
<dbReference type="Pfam" id="PF00072">
    <property type="entry name" value="Response_reg"/>
    <property type="match status" value="1"/>
</dbReference>
<dbReference type="CDD" id="cd17535">
    <property type="entry name" value="REC_NarL-like"/>
    <property type="match status" value="1"/>
</dbReference>
<keyword evidence="1 5" id="KW-0597">Phosphoprotein</keyword>
<dbReference type="RefSeq" id="WP_184176303.1">
    <property type="nucleotide sequence ID" value="NZ_BMNF01000008.1"/>
</dbReference>
<evidence type="ECO:0000259" key="6">
    <source>
        <dbReference type="PROSITE" id="PS50043"/>
    </source>
</evidence>
<dbReference type="PANTHER" id="PTHR43214">
    <property type="entry name" value="TWO-COMPONENT RESPONSE REGULATOR"/>
    <property type="match status" value="1"/>
</dbReference>
<evidence type="ECO:0000256" key="2">
    <source>
        <dbReference type="ARBA" id="ARBA00023015"/>
    </source>
</evidence>
<dbReference type="PRINTS" id="PR00038">
    <property type="entry name" value="HTHLUXR"/>
</dbReference>
<evidence type="ECO:0000256" key="1">
    <source>
        <dbReference type="ARBA" id="ARBA00022553"/>
    </source>
</evidence>
<dbReference type="InterPro" id="IPR001789">
    <property type="entry name" value="Sig_transdc_resp-reg_receiver"/>
</dbReference>
<dbReference type="PROSITE" id="PS50043">
    <property type="entry name" value="HTH_LUXR_2"/>
    <property type="match status" value="1"/>
</dbReference>
<gene>
    <name evidence="8" type="ORF">HNR20_000619</name>
</gene>
<protein>
    <submittedName>
        <fullName evidence="8">DNA-binding NarL/FixJ family response regulator</fullName>
    </submittedName>
</protein>
<feature type="domain" description="Response regulatory" evidence="7">
    <location>
        <begin position="10"/>
        <end position="126"/>
    </location>
</feature>
<dbReference type="InterPro" id="IPR016032">
    <property type="entry name" value="Sig_transdc_resp-reg_C-effctor"/>
</dbReference>
<dbReference type="Proteomes" id="UP000586947">
    <property type="component" value="Unassembled WGS sequence"/>
</dbReference>
<dbReference type="GO" id="GO:0006355">
    <property type="term" value="P:regulation of DNA-templated transcription"/>
    <property type="evidence" value="ECO:0007669"/>
    <property type="project" value="InterPro"/>
</dbReference>
<dbReference type="SMART" id="SM00448">
    <property type="entry name" value="REC"/>
    <property type="match status" value="1"/>
</dbReference>
<comment type="caution">
    <text evidence="8">The sequence shown here is derived from an EMBL/GenBank/DDBJ whole genome shotgun (WGS) entry which is preliminary data.</text>
</comment>
<dbReference type="AlphaFoldDB" id="A0A840VQ10"/>
<evidence type="ECO:0000313" key="8">
    <source>
        <dbReference type="EMBL" id="MBB5476114.1"/>
    </source>
</evidence>
<dbReference type="CDD" id="cd06170">
    <property type="entry name" value="LuxR_C_like"/>
    <property type="match status" value="1"/>
</dbReference>
<keyword evidence="9" id="KW-1185">Reference proteome</keyword>